<keyword evidence="1" id="KW-0159">Chromosome partition</keyword>
<dbReference type="InterPro" id="IPR011010">
    <property type="entry name" value="DNA_brk_join_enz"/>
</dbReference>
<proteinExistence type="predicted"/>
<organism evidence="9 10">
    <name type="scientific">Erwinia psidii</name>
    <dbReference type="NCBI Taxonomy" id="69224"/>
    <lineage>
        <taxon>Bacteria</taxon>
        <taxon>Pseudomonadati</taxon>
        <taxon>Pseudomonadota</taxon>
        <taxon>Gammaproteobacteria</taxon>
        <taxon>Enterobacterales</taxon>
        <taxon>Erwiniaceae</taxon>
        <taxon>Erwinia</taxon>
    </lineage>
</organism>
<dbReference type="GO" id="GO:0006310">
    <property type="term" value="P:DNA recombination"/>
    <property type="evidence" value="ECO:0007669"/>
    <property type="project" value="UniProtKB-KW"/>
</dbReference>
<dbReference type="EMBL" id="RHHM01000002">
    <property type="protein sequence ID" value="RQM39463.1"/>
    <property type="molecule type" value="Genomic_DNA"/>
</dbReference>
<dbReference type="InterPro" id="IPR002104">
    <property type="entry name" value="Integrase_catalytic"/>
</dbReference>
<dbReference type="SUPFAM" id="SSF56349">
    <property type="entry name" value="DNA breaking-rejoining enzymes"/>
    <property type="match status" value="1"/>
</dbReference>
<dbReference type="Gene3D" id="1.10.443.10">
    <property type="entry name" value="Intergrase catalytic core"/>
    <property type="match status" value="1"/>
</dbReference>
<evidence type="ECO:0000256" key="4">
    <source>
        <dbReference type="ARBA" id="ARBA00023172"/>
    </source>
</evidence>
<evidence type="ECO:0000259" key="7">
    <source>
        <dbReference type="PROSITE" id="PS51898"/>
    </source>
</evidence>
<evidence type="ECO:0000313" key="10">
    <source>
        <dbReference type="Proteomes" id="UP000279457"/>
    </source>
</evidence>
<evidence type="ECO:0000259" key="8">
    <source>
        <dbReference type="PROSITE" id="PS51900"/>
    </source>
</evidence>
<dbReference type="Pfam" id="PF00589">
    <property type="entry name" value="Phage_integrase"/>
    <property type="match status" value="1"/>
</dbReference>
<dbReference type="NCBIfam" id="NF002331">
    <property type="entry name" value="PRK01287.1"/>
    <property type="match status" value="1"/>
</dbReference>
<dbReference type="RefSeq" id="WP_124231770.1">
    <property type="nucleotide sequence ID" value="NZ_RHHM01000002.1"/>
</dbReference>
<dbReference type="InterPro" id="IPR044068">
    <property type="entry name" value="CB"/>
</dbReference>
<feature type="region of interest" description="Disordered" evidence="6">
    <location>
        <begin position="316"/>
        <end position="337"/>
    </location>
</feature>
<accession>A0A3N6SHQ2</accession>
<dbReference type="GO" id="GO:0003677">
    <property type="term" value="F:DNA binding"/>
    <property type="evidence" value="ECO:0007669"/>
    <property type="project" value="UniProtKB-UniRule"/>
</dbReference>
<dbReference type="InterPro" id="IPR013762">
    <property type="entry name" value="Integrase-like_cat_sf"/>
</dbReference>
<dbReference type="PROSITE" id="PS51898">
    <property type="entry name" value="TYR_RECOMBINASE"/>
    <property type="match status" value="1"/>
</dbReference>
<evidence type="ECO:0000256" key="6">
    <source>
        <dbReference type="SAM" id="MobiDB-lite"/>
    </source>
</evidence>
<gene>
    <name evidence="9" type="primary">xerC</name>
    <name evidence="9" type="ORF">EB241_03260</name>
</gene>
<comment type="caution">
    <text evidence="9">The sequence shown here is derived from an EMBL/GenBank/DDBJ whole genome shotgun (WGS) entry which is preliminary data.</text>
</comment>
<dbReference type="Gene3D" id="1.10.150.130">
    <property type="match status" value="1"/>
</dbReference>
<protein>
    <submittedName>
        <fullName evidence="9">Site-specific tyrosine recombinase XerC</fullName>
    </submittedName>
</protein>
<evidence type="ECO:0000256" key="1">
    <source>
        <dbReference type="ARBA" id="ARBA00022829"/>
    </source>
</evidence>
<keyword evidence="10" id="KW-1185">Reference proteome</keyword>
<evidence type="ECO:0000313" key="9">
    <source>
        <dbReference type="EMBL" id="RQM39463.1"/>
    </source>
</evidence>
<reference evidence="9 10" key="1">
    <citation type="submission" date="2018-10" db="EMBL/GenBank/DDBJ databases">
        <title>Draft genome sequence for the type isolate of Erwinia psidii, agent causal of bacterial blight in guava (Psidium guajava) and wilt and die-back of Eucalyptus spp.</title>
        <authorList>
            <person name="Hermenegildo P.S."/>
            <person name="Santos S.A."/>
            <person name="Guimaraes L.M.S."/>
            <person name="Vidigal P.M.P."/>
            <person name="Pereira I.C."/>
            <person name="Badel J.L."/>
            <person name="Alfenas-Zerbini P."/>
            <person name="Ferreira M.A.S.V."/>
            <person name="Alfenas A.C."/>
        </authorList>
    </citation>
    <scope>NUCLEOTIDE SEQUENCE [LARGE SCALE GENOMIC DNA]</scope>
    <source>
        <strain evidence="9 10">IBSBF 435</strain>
    </source>
</reference>
<evidence type="ECO:0000256" key="2">
    <source>
        <dbReference type="ARBA" id="ARBA00022908"/>
    </source>
</evidence>
<keyword evidence="3 5" id="KW-0238">DNA-binding</keyword>
<evidence type="ECO:0000256" key="3">
    <source>
        <dbReference type="ARBA" id="ARBA00023125"/>
    </source>
</evidence>
<dbReference type="PROSITE" id="PS51900">
    <property type="entry name" value="CB"/>
    <property type="match status" value="1"/>
</dbReference>
<dbReference type="GO" id="GO:0007059">
    <property type="term" value="P:chromosome segregation"/>
    <property type="evidence" value="ECO:0007669"/>
    <property type="project" value="UniProtKB-KW"/>
</dbReference>
<keyword evidence="4" id="KW-0233">DNA recombination</keyword>
<dbReference type="OrthoDB" id="9801717at2"/>
<dbReference type="InterPro" id="IPR010998">
    <property type="entry name" value="Integrase_recombinase_N"/>
</dbReference>
<feature type="domain" description="Core-binding (CB)" evidence="8">
    <location>
        <begin position="21"/>
        <end position="112"/>
    </location>
</feature>
<dbReference type="AlphaFoldDB" id="A0A3N6SHQ2"/>
<sequence length="337" mass="38412">MGKRDKRRQAPEPVGDVLDKRAFWPRLMQYQRLEEARHTSARTLQTRLECLTDFIHWCVERGLRQPAEVTRPVLEQYQRTLFLYRKANGAPLSVRSQRSRLGSVQGWFRWQMRQGLLLSNPAADLLLPKEPYKLPKDVLSAEEAERVMAVADVSTAAGLRDRALLELLYSTGMRRMEICGLDIWSVSQERGTVTIRQGKGRKERIVPVGARALGWVARYLAEGRDALCRGKRSDALFLANDGEGFSPGGLTHHIGRYVRQSGVRESGSCHLFRHTMATLMLENGADTRWIQAMLGHSRLETTQIYTRVSIRALKEIHTATHPAEQRDRSEVDNKEQA</sequence>
<evidence type="ECO:0000256" key="5">
    <source>
        <dbReference type="PROSITE-ProRule" id="PRU01248"/>
    </source>
</evidence>
<name>A0A3N6SHQ2_9GAMM</name>
<dbReference type="Proteomes" id="UP000279457">
    <property type="component" value="Unassembled WGS sequence"/>
</dbReference>
<dbReference type="PANTHER" id="PTHR30349">
    <property type="entry name" value="PHAGE INTEGRASE-RELATED"/>
    <property type="match status" value="1"/>
</dbReference>
<feature type="domain" description="Tyr recombinase" evidence="7">
    <location>
        <begin position="134"/>
        <end position="318"/>
    </location>
</feature>
<dbReference type="InterPro" id="IPR050090">
    <property type="entry name" value="Tyrosine_recombinase_XerCD"/>
</dbReference>
<dbReference type="GO" id="GO:0015074">
    <property type="term" value="P:DNA integration"/>
    <property type="evidence" value="ECO:0007669"/>
    <property type="project" value="UniProtKB-KW"/>
</dbReference>
<keyword evidence="2" id="KW-0229">DNA integration</keyword>
<dbReference type="PANTHER" id="PTHR30349:SF81">
    <property type="entry name" value="TYROSINE RECOMBINASE XERC"/>
    <property type="match status" value="1"/>
</dbReference>